<reference evidence="8 9" key="1">
    <citation type="submission" date="2015-01" db="EMBL/GenBank/DDBJ databases">
        <title>Paenibacillus swuensis/DY6/whole genome sequencing.</title>
        <authorList>
            <person name="Kim M.K."/>
            <person name="Srinivasan S."/>
            <person name="Lee J.-J."/>
        </authorList>
    </citation>
    <scope>NUCLEOTIDE SEQUENCE [LARGE SCALE GENOMIC DNA]</scope>
    <source>
        <strain evidence="8 9">DY6</strain>
    </source>
</reference>
<dbReference type="PANTHER" id="PTHR33885">
    <property type="entry name" value="PHAGE SHOCK PROTEIN C"/>
    <property type="match status" value="1"/>
</dbReference>
<keyword evidence="4 6" id="KW-1133">Transmembrane helix</keyword>
<evidence type="ECO:0000313" key="9">
    <source>
        <dbReference type="Proteomes" id="UP000076927"/>
    </source>
</evidence>
<keyword evidence="2" id="KW-1003">Cell membrane</keyword>
<evidence type="ECO:0000313" key="8">
    <source>
        <dbReference type="EMBL" id="ANE45111.1"/>
    </source>
</evidence>
<keyword evidence="9" id="KW-1185">Reference proteome</keyword>
<dbReference type="Proteomes" id="UP000076927">
    <property type="component" value="Chromosome"/>
</dbReference>
<dbReference type="PATRIC" id="fig|1178515.4.peg.120"/>
<sequence>MKKLYRSQRDKKLFGIAGGLAELFHIDATLLRLLFVITAFFSGGVIIPIYILAALVIPKEFDVPHGPFGRDPFQPGWANACGGHVKQNQHAQYGQHAQHAQYGQQGQYGQQQTPSNTIDEMMKDVERKAMWKEIEELRAKVAKYEKGEV</sequence>
<evidence type="ECO:0000259" key="7">
    <source>
        <dbReference type="Pfam" id="PF04024"/>
    </source>
</evidence>
<dbReference type="PANTHER" id="PTHR33885:SF3">
    <property type="entry name" value="PHAGE SHOCK PROTEIN C"/>
    <property type="match status" value="1"/>
</dbReference>
<keyword evidence="5 6" id="KW-0472">Membrane</keyword>
<feature type="transmembrane region" description="Helical" evidence="6">
    <location>
        <begin position="34"/>
        <end position="57"/>
    </location>
</feature>
<evidence type="ECO:0000256" key="6">
    <source>
        <dbReference type="SAM" id="Phobius"/>
    </source>
</evidence>
<dbReference type="InterPro" id="IPR052027">
    <property type="entry name" value="PspC"/>
</dbReference>
<dbReference type="OrthoDB" id="9815286at2"/>
<name>A0A172TDN5_9BACL</name>
<evidence type="ECO:0000256" key="3">
    <source>
        <dbReference type="ARBA" id="ARBA00022692"/>
    </source>
</evidence>
<dbReference type="InterPro" id="IPR007168">
    <property type="entry name" value="Phageshock_PspC_N"/>
</dbReference>
<comment type="subcellular location">
    <subcellularLocation>
        <location evidence="1">Cell membrane</location>
        <topology evidence="1">Single-pass membrane protein</topology>
    </subcellularLocation>
</comment>
<dbReference type="STRING" id="1178515.SY83_00655"/>
<dbReference type="EMBL" id="CP011388">
    <property type="protein sequence ID" value="ANE45111.1"/>
    <property type="molecule type" value="Genomic_DNA"/>
</dbReference>
<feature type="domain" description="Phage shock protein PspC N-terminal" evidence="7">
    <location>
        <begin position="2"/>
        <end position="60"/>
    </location>
</feature>
<evidence type="ECO:0000256" key="5">
    <source>
        <dbReference type="ARBA" id="ARBA00023136"/>
    </source>
</evidence>
<dbReference type="Pfam" id="PF04024">
    <property type="entry name" value="PspC"/>
    <property type="match status" value="1"/>
</dbReference>
<dbReference type="RefSeq" id="WP_068603359.1">
    <property type="nucleotide sequence ID" value="NZ_CP011388.1"/>
</dbReference>
<keyword evidence="3 6" id="KW-0812">Transmembrane</keyword>
<dbReference type="KEGG" id="pswu:SY83_00655"/>
<proteinExistence type="predicted"/>
<evidence type="ECO:0000256" key="2">
    <source>
        <dbReference type="ARBA" id="ARBA00022475"/>
    </source>
</evidence>
<organism evidence="8 9">
    <name type="scientific">Paenibacillus swuensis</name>
    <dbReference type="NCBI Taxonomy" id="1178515"/>
    <lineage>
        <taxon>Bacteria</taxon>
        <taxon>Bacillati</taxon>
        <taxon>Bacillota</taxon>
        <taxon>Bacilli</taxon>
        <taxon>Bacillales</taxon>
        <taxon>Paenibacillaceae</taxon>
        <taxon>Paenibacillus</taxon>
    </lineage>
</organism>
<gene>
    <name evidence="8" type="ORF">SY83_00655</name>
</gene>
<evidence type="ECO:0000256" key="4">
    <source>
        <dbReference type="ARBA" id="ARBA00022989"/>
    </source>
</evidence>
<accession>A0A172TDN5</accession>
<evidence type="ECO:0000256" key="1">
    <source>
        <dbReference type="ARBA" id="ARBA00004162"/>
    </source>
</evidence>
<protein>
    <recommendedName>
        <fullName evidence="7">Phage shock protein PspC N-terminal domain-containing protein</fullName>
    </recommendedName>
</protein>
<dbReference type="AlphaFoldDB" id="A0A172TDN5"/>
<dbReference type="GO" id="GO:0005886">
    <property type="term" value="C:plasma membrane"/>
    <property type="evidence" value="ECO:0007669"/>
    <property type="project" value="UniProtKB-SubCell"/>
</dbReference>